<dbReference type="OrthoDB" id="7870971at2"/>
<name>A0A0D1E9H4_9RHOB</name>
<comment type="caution">
    <text evidence="1">The sequence shown here is derived from an EMBL/GenBank/DDBJ whole genome shotgun (WGS) entry which is preliminary data.</text>
</comment>
<evidence type="ECO:0008006" key="3">
    <source>
        <dbReference type="Google" id="ProtNLM"/>
    </source>
</evidence>
<sequence length="186" mass="19913">MIFEDFSSGAPISSAAVPTADHYDDGYRQGWADAAEKIRADDLRVGARVAAQLEKFSHTQSAAMSICLAQLEPLLTEIFDKLLPRAADRGFLALILQEAEAALSEAEGNKLTLRVAPDTVGPLRAYLEAVGADLTDYDILADPDLDPLQAGLSAPSIEREIDVGRLLDALDEAFASLTPDRSTQNG</sequence>
<organism evidence="1 2">
    <name type="scientific">Jannaschia aquimarina</name>
    <dbReference type="NCBI Taxonomy" id="935700"/>
    <lineage>
        <taxon>Bacteria</taxon>
        <taxon>Pseudomonadati</taxon>
        <taxon>Pseudomonadota</taxon>
        <taxon>Alphaproteobacteria</taxon>
        <taxon>Rhodobacterales</taxon>
        <taxon>Roseobacteraceae</taxon>
        <taxon>Jannaschia</taxon>
    </lineage>
</organism>
<protein>
    <recommendedName>
        <fullName evidence="3">Flagellar assembly protein FliH</fullName>
    </recommendedName>
</protein>
<dbReference type="STRING" id="935700.jaqu_40780"/>
<accession>A0A0D1E9H4</accession>
<dbReference type="RefSeq" id="WP_043920835.1">
    <property type="nucleotide sequence ID" value="NZ_FZPF01000001.1"/>
</dbReference>
<reference evidence="1 2" key="1">
    <citation type="submission" date="2015-02" db="EMBL/GenBank/DDBJ databases">
        <title>Genome Sequence of Jannaschia aquimarina DSM28248, a member of the Roseobacter clade.</title>
        <authorList>
            <person name="Voget S."/>
            <person name="Daniel R."/>
        </authorList>
    </citation>
    <scope>NUCLEOTIDE SEQUENCE [LARGE SCALE GENOMIC DNA]</scope>
    <source>
        <strain evidence="1 2">GSW-M26</strain>
    </source>
</reference>
<proteinExistence type="predicted"/>
<evidence type="ECO:0000313" key="2">
    <source>
        <dbReference type="Proteomes" id="UP000032232"/>
    </source>
</evidence>
<dbReference type="EMBL" id="JYFE01000081">
    <property type="protein sequence ID" value="KIT14284.1"/>
    <property type="molecule type" value="Genomic_DNA"/>
</dbReference>
<dbReference type="AlphaFoldDB" id="A0A0D1E9H4"/>
<dbReference type="Proteomes" id="UP000032232">
    <property type="component" value="Unassembled WGS sequence"/>
</dbReference>
<dbReference type="PATRIC" id="fig|935700.4.peg.4204"/>
<keyword evidence="2" id="KW-1185">Reference proteome</keyword>
<gene>
    <name evidence="1" type="ORF">jaqu_40780</name>
</gene>
<evidence type="ECO:0000313" key="1">
    <source>
        <dbReference type="EMBL" id="KIT14284.1"/>
    </source>
</evidence>